<dbReference type="EMBL" id="BAABAJ010000011">
    <property type="protein sequence ID" value="GAA3925586.1"/>
    <property type="molecule type" value="Genomic_DNA"/>
</dbReference>
<gene>
    <name evidence="2" type="ORF">GCM10022244_38770</name>
</gene>
<feature type="region of interest" description="Disordered" evidence="1">
    <location>
        <begin position="76"/>
        <end position="97"/>
    </location>
</feature>
<sequence>MAGRDDVTMSGDLRVRGRRAAARVAPGRVPLSGAISAIAAHFVGEGARSPLTGACSGAVRRETAHRMDAGFSRKLEETAVSGSSSSSAVQQAPAPSQ</sequence>
<name>A0ABP7ML49_9ACTN</name>
<organism evidence="2 3">
    <name type="scientific">Streptomyces gulbargensis</name>
    <dbReference type="NCBI Taxonomy" id="364901"/>
    <lineage>
        <taxon>Bacteria</taxon>
        <taxon>Bacillati</taxon>
        <taxon>Actinomycetota</taxon>
        <taxon>Actinomycetes</taxon>
        <taxon>Kitasatosporales</taxon>
        <taxon>Streptomycetaceae</taxon>
        <taxon>Streptomyces</taxon>
    </lineage>
</organism>
<reference evidence="3" key="1">
    <citation type="journal article" date="2019" name="Int. J. Syst. Evol. Microbiol.">
        <title>The Global Catalogue of Microorganisms (GCM) 10K type strain sequencing project: providing services to taxonomists for standard genome sequencing and annotation.</title>
        <authorList>
            <consortium name="The Broad Institute Genomics Platform"/>
            <consortium name="The Broad Institute Genome Sequencing Center for Infectious Disease"/>
            <person name="Wu L."/>
            <person name="Ma J."/>
        </authorList>
    </citation>
    <scope>NUCLEOTIDE SEQUENCE [LARGE SCALE GENOMIC DNA]</scope>
    <source>
        <strain evidence="3">JCM 16956</strain>
    </source>
</reference>
<proteinExistence type="predicted"/>
<protein>
    <submittedName>
        <fullName evidence="2">Uncharacterized protein</fullName>
    </submittedName>
</protein>
<evidence type="ECO:0000313" key="3">
    <source>
        <dbReference type="Proteomes" id="UP001501000"/>
    </source>
</evidence>
<evidence type="ECO:0000313" key="2">
    <source>
        <dbReference type="EMBL" id="GAA3925586.1"/>
    </source>
</evidence>
<evidence type="ECO:0000256" key="1">
    <source>
        <dbReference type="SAM" id="MobiDB-lite"/>
    </source>
</evidence>
<dbReference type="Proteomes" id="UP001501000">
    <property type="component" value="Unassembled WGS sequence"/>
</dbReference>
<accession>A0ABP7ML49</accession>
<feature type="compositionally biased region" description="Low complexity" evidence="1">
    <location>
        <begin position="79"/>
        <end position="97"/>
    </location>
</feature>
<keyword evidence="3" id="KW-1185">Reference proteome</keyword>
<comment type="caution">
    <text evidence="2">The sequence shown here is derived from an EMBL/GenBank/DDBJ whole genome shotgun (WGS) entry which is preliminary data.</text>
</comment>